<dbReference type="PANTHER" id="PTHR43537:SF24">
    <property type="entry name" value="GLUCONATE OPERON TRANSCRIPTIONAL REPRESSOR"/>
    <property type="match status" value="1"/>
</dbReference>
<evidence type="ECO:0000256" key="2">
    <source>
        <dbReference type="ARBA" id="ARBA00023125"/>
    </source>
</evidence>
<dbReference type="InterPro" id="IPR036388">
    <property type="entry name" value="WH-like_DNA-bd_sf"/>
</dbReference>
<proteinExistence type="predicted"/>
<dbReference type="InterPro" id="IPR008920">
    <property type="entry name" value="TF_FadR/GntR_C"/>
</dbReference>
<dbReference type="InterPro" id="IPR036390">
    <property type="entry name" value="WH_DNA-bd_sf"/>
</dbReference>
<dbReference type="GO" id="GO:0003700">
    <property type="term" value="F:DNA-binding transcription factor activity"/>
    <property type="evidence" value="ECO:0007669"/>
    <property type="project" value="InterPro"/>
</dbReference>
<dbReference type="InterPro" id="IPR011711">
    <property type="entry name" value="GntR_C"/>
</dbReference>
<dbReference type="SMART" id="SM00345">
    <property type="entry name" value="HTH_GNTR"/>
    <property type="match status" value="1"/>
</dbReference>
<organism evidence="5">
    <name type="scientific">bioreactor metagenome</name>
    <dbReference type="NCBI Taxonomy" id="1076179"/>
    <lineage>
        <taxon>unclassified sequences</taxon>
        <taxon>metagenomes</taxon>
        <taxon>ecological metagenomes</taxon>
    </lineage>
</organism>
<dbReference type="Gene3D" id="1.20.120.530">
    <property type="entry name" value="GntR ligand-binding domain-like"/>
    <property type="match status" value="1"/>
</dbReference>
<dbReference type="SUPFAM" id="SSF46785">
    <property type="entry name" value="Winged helix' DNA-binding domain"/>
    <property type="match status" value="1"/>
</dbReference>
<dbReference type="AlphaFoldDB" id="A0A644TL90"/>
<dbReference type="InterPro" id="IPR000524">
    <property type="entry name" value="Tscrpt_reg_HTH_GntR"/>
</dbReference>
<sequence>MSFLKQVPDLRVQPMREVIYEHLRKAIVYGELQADTTFTDQEIADEFNVSRTPAREALQKLESNGYIERVPMKGNRVLGISPYELAHSFAIRKALETLAVKYSARRISDAELSKLSKILDQLDHIRDTLTGEKLLEALFPLIKSFNETAFEACRSARIIENVWAQREVFDRYRVMRLVLPRRIEKSIQRRRDLYNAFMAHDPERASAIWAEHLDESFVIWKEHSGFAEQLKDFQFF</sequence>
<dbReference type="PANTHER" id="PTHR43537">
    <property type="entry name" value="TRANSCRIPTIONAL REGULATOR, GNTR FAMILY"/>
    <property type="match status" value="1"/>
</dbReference>
<dbReference type="Gene3D" id="1.10.10.10">
    <property type="entry name" value="Winged helix-like DNA-binding domain superfamily/Winged helix DNA-binding domain"/>
    <property type="match status" value="1"/>
</dbReference>
<evidence type="ECO:0000259" key="4">
    <source>
        <dbReference type="PROSITE" id="PS50949"/>
    </source>
</evidence>
<evidence type="ECO:0000256" key="1">
    <source>
        <dbReference type="ARBA" id="ARBA00023015"/>
    </source>
</evidence>
<dbReference type="SMART" id="SM00895">
    <property type="entry name" value="FCD"/>
    <property type="match status" value="1"/>
</dbReference>
<dbReference type="Pfam" id="PF07729">
    <property type="entry name" value="FCD"/>
    <property type="match status" value="1"/>
</dbReference>
<accession>A0A644TL90</accession>
<name>A0A644TL90_9ZZZZ</name>
<keyword evidence="2" id="KW-0238">DNA-binding</keyword>
<evidence type="ECO:0000313" key="5">
    <source>
        <dbReference type="EMBL" id="MPL67703.1"/>
    </source>
</evidence>
<feature type="domain" description="HTH gntR-type" evidence="4">
    <location>
        <begin position="13"/>
        <end position="80"/>
    </location>
</feature>
<dbReference type="SUPFAM" id="SSF48008">
    <property type="entry name" value="GntR ligand-binding domain-like"/>
    <property type="match status" value="1"/>
</dbReference>
<dbReference type="GO" id="GO:0003677">
    <property type="term" value="F:DNA binding"/>
    <property type="evidence" value="ECO:0007669"/>
    <property type="project" value="UniProtKB-KW"/>
</dbReference>
<evidence type="ECO:0000256" key="3">
    <source>
        <dbReference type="ARBA" id="ARBA00023163"/>
    </source>
</evidence>
<protein>
    <submittedName>
        <fullName evidence="5">HTH-type transcriptional repressor RspR</fullName>
    </submittedName>
</protein>
<comment type="caution">
    <text evidence="5">The sequence shown here is derived from an EMBL/GenBank/DDBJ whole genome shotgun (WGS) entry which is preliminary data.</text>
</comment>
<dbReference type="PRINTS" id="PR00035">
    <property type="entry name" value="HTHGNTR"/>
</dbReference>
<dbReference type="CDD" id="cd07377">
    <property type="entry name" value="WHTH_GntR"/>
    <property type="match status" value="1"/>
</dbReference>
<gene>
    <name evidence="5" type="primary">rspR_4</name>
    <name evidence="5" type="ORF">SDC9_13401</name>
</gene>
<keyword evidence="1" id="KW-0805">Transcription regulation</keyword>
<keyword evidence="3" id="KW-0804">Transcription</keyword>
<dbReference type="EMBL" id="VSSQ01000038">
    <property type="protein sequence ID" value="MPL67703.1"/>
    <property type="molecule type" value="Genomic_DNA"/>
</dbReference>
<dbReference type="PROSITE" id="PS50949">
    <property type="entry name" value="HTH_GNTR"/>
    <property type="match status" value="1"/>
</dbReference>
<reference evidence="5" key="1">
    <citation type="submission" date="2019-08" db="EMBL/GenBank/DDBJ databases">
        <authorList>
            <person name="Kucharzyk K."/>
            <person name="Murdoch R.W."/>
            <person name="Higgins S."/>
            <person name="Loffler F."/>
        </authorList>
    </citation>
    <scope>NUCLEOTIDE SEQUENCE</scope>
</reference>
<dbReference type="Pfam" id="PF00392">
    <property type="entry name" value="GntR"/>
    <property type="match status" value="1"/>
</dbReference>